<dbReference type="Gene3D" id="3.40.50.1820">
    <property type="entry name" value="alpha/beta hydrolase"/>
    <property type="match status" value="1"/>
</dbReference>
<sequence>MVKDGSFLDFFYTSQDGLKLHARIYGAESSQDATANPGSCPVVCLPGLTRNARDFHELALHLAKDAEKPRRIICFDYRGRGRSAYDPNWQNYNVGTEAADIIAGLDALGIAQATFIGTSRGGLIIHVLAMMRPALIRAAVLNDIGPVIEPTGLAHIRSYLENAPRPAGFTEAVRIQKTVHGEAFPALSDADWQRFVHAIYRDEAGTPVADYDPALLSTVLAMDLTKPLPDLWPQFEALASAPMLAIRGANSRLLSAATLEEMRRHHPRFEAITVEGQGHAPFLETGDLPDRIADFLREAGTATGFPVSA</sequence>
<dbReference type="Proteomes" id="UP001138921">
    <property type="component" value="Unassembled WGS sequence"/>
</dbReference>
<protein>
    <submittedName>
        <fullName evidence="2">Alpha/beta hydrolase</fullName>
    </submittedName>
</protein>
<reference evidence="2" key="1">
    <citation type="journal article" date="2021" name="Microorganisms">
        <title>Phylogenomic Reconstruction and Metabolic Potential of the Genus Aminobacter.</title>
        <authorList>
            <person name="Artuso I."/>
            <person name="Turrini P."/>
            <person name="Pirolo M."/>
            <person name="Lugli G.A."/>
            <person name="Ventura M."/>
            <person name="Visca P."/>
        </authorList>
    </citation>
    <scope>NUCLEOTIDE SEQUENCE</scope>
    <source>
        <strain evidence="2">LMG 26462</strain>
    </source>
</reference>
<comment type="caution">
    <text evidence="2">The sequence shown here is derived from an EMBL/GenBank/DDBJ whole genome shotgun (WGS) entry which is preliminary data.</text>
</comment>
<dbReference type="Pfam" id="PF00561">
    <property type="entry name" value="Abhydrolase_1"/>
    <property type="match status" value="1"/>
</dbReference>
<dbReference type="InterPro" id="IPR050228">
    <property type="entry name" value="Carboxylesterase_BioH"/>
</dbReference>
<gene>
    <name evidence="2" type="ORF">J1C56_06575</name>
</gene>
<feature type="domain" description="AB hydrolase-1" evidence="1">
    <location>
        <begin position="41"/>
        <end position="169"/>
    </location>
</feature>
<keyword evidence="3" id="KW-1185">Reference proteome</keyword>
<evidence type="ECO:0000259" key="1">
    <source>
        <dbReference type="Pfam" id="PF00561"/>
    </source>
</evidence>
<accession>A0A9X1D503</accession>
<dbReference type="GO" id="GO:0016787">
    <property type="term" value="F:hydrolase activity"/>
    <property type="evidence" value="ECO:0007669"/>
    <property type="project" value="UniProtKB-KW"/>
</dbReference>
<dbReference type="PANTHER" id="PTHR43194:SF2">
    <property type="entry name" value="PEROXISOMAL MEMBRANE PROTEIN LPX1"/>
    <property type="match status" value="1"/>
</dbReference>
<reference evidence="2" key="2">
    <citation type="submission" date="2021-03" db="EMBL/GenBank/DDBJ databases">
        <authorList>
            <person name="Artuso I."/>
            <person name="Turrini P."/>
            <person name="Pirolo M."/>
            <person name="Lugli G.A."/>
            <person name="Ventura M."/>
            <person name="Visca P."/>
        </authorList>
    </citation>
    <scope>NUCLEOTIDE SEQUENCE</scope>
    <source>
        <strain evidence="2">LMG 26462</strain>
    </source>
</reference>
<proteinExistence type="predicted"/>
<dbReference type="RefSeq" id="WP_214387198.1">
    <property type="nucleotide sequence ID" value="NZ_JAFLWW010000002.1"/>
</dbReference>
<dbReference type="EMBL" id="JAFLWW010000002">
    <property type="protein sequence ID" value="MBT1155254.1"/>
    <property type="molecule type" value="Genomic_DNA"/>
</dbReference>
<dbReference type="SUPFAM" id="SSF53474">
    <property type="entry name" value="alpha/beta-Hydrolases"/>
    <property type="match status" value="1"/>
</dbReference>
<name>A0A9X1D503_9HYPH</name>
<dbReference type="AlphaFoldDB" id="A0A9X1D503"/>
<dbReference type="PANTHER" id="PTHR43194">
    <property type="entry name" value="HYDROLASE ALPHA/BETA FOLD FAMILY"/>
    <property type="match status" value="1"/>
</dbReference>
<keyword evidence="2" id="KW-0378">Hydrolase</keyword>
<evidence type="ECO:0000313" key="3">
    <source>
        <dbReference type="Proteomes" id="UP001138921"/>
    </source>
</evidence>
<organism evidence="2 3">
    <name type="scientific">Aminobacter anthyllidis</name>
    <dbReference type="NCBI Taxonomy" id="1035067"/>
    <lineage>
        <taxon>Bacteria</taxon>
        <taxon>Pseudomonadati</taxon>
        <taxon>Pseudomonadota</taxon>
        <taxon>Alphaproteobacteria</taxon>
        <taxon>Hyphomicrobiales</taxon>
        <taxon>Phyllobacteriaceae</taxon>
        <taxon>Aminobacter</taxon>
    </lineage>
</organism>
<dbReference type="InterPro" id="IPR000073">
    <property type="entry name" value="AB_hydrolase_1"/>
</dbReference>
<evidence type="ECO:0000313" key="2">
    <source>
        <dbReference type="EMBL" id="MBT1155254.1"/>
    </source>
</evidence>
<dbReference type="InterPro" id="IPR029058">
    <property type="entry name" value="AB_hydrolase_fold"/>
</dbReference>